<dbReference type="Pfam" id="PF02698">
    <property type="entry name" value="DUF218"/>
    <property type="match status" value="1"/>
</dbReference>
<dbReference type="InterPro" id="IPR051599">
    <property type="entry name" value="Cell_Envelope_Assoc"/>
</dbReference>
<protein>
    <submittedName>
        <fullName evidence="2">YdcF family protein</fullName>
    </submittedName>
</protein>
<dbReference type="RefSeq" id="WP_120071665.1">
    <property type="nucleotide sequence ID" value="NZ_CP126113.1"/>
</dbReference>
<dbReference type="Gene3D" id="3.40.50.620">
    <property type="entry name" value="HUPs"/>
    <property type="match status" value="1"/>
</dbReference>
<proteinExistence type="predicted"/>
<dbReference type="PANTHER" id="PTHR30336">
    <property type="entry name" value="INNER MEMBRANE PROTEIN, PROBABLE PERMEASE"/>
    <property type="match status" value="1"/>
</dbReference>
<comment type="caution">
    <text evidence="2">The sequence shown here is derived from an EMBL/GenBank/DDBJ whole genome shotgun (WGS) entry which is preliminary data.</text>
</comment>
<name>A0A451GBS7_9BACI</name>
<dbReference type="GO" id="GO:0000270">
    <property type="term" value="P:peptidoglycan metabolic process"/>
    <property type="evidence" value="ECO:0007669"/>
    <property type="project" value="TreeGrafter"/>
</dbReference>
<evidence type="ECO:0000313" key="3">
    <source>
        <dbReference type="Proteomes" id="UP000273811"/>
    </source>
</evidence>
<keyword evidence="3" id="KW-1185">Reference proteome</keyword>
<dbReference type="AlphaFoldDB" id="A0A451GBS7"/>
<dbReference type="InterPro" id="IPR014729">
    <property type="entry name" value="Rossmann-like_a/b/a_fold"/>
</dbReference>
<gene>
    <name evidence="2" type="ORF">D4N35_006525</name>
</gene>
<evidence type="ECO:0000313" key="2">
    <source>
        <dbReference type="EMBL" id="RWR12511.1"/>
    </source>
</evidence>
<evidence type="ECO:0000259" key="1">
    <source>
        <dbReference type="Pfam" id="PF02698"/>
    </source>
</evidence>
<dbReference type="Proteomes" id="UP000273811">
    <property type="component" value="Unassembled WGS sequence"/>
</dbReference>
<dbReference type="CDD" id="cd06259">
    <property type="entry name" value="YdcF-like"/>
    <property type="match status" value="1"/>
</dbReference>
<feature type="domain" description="DUF218" evidence="1">
    <location>
        <begin position="43"/>
        <end position="168"/>
    </location>
</feature>
<dbReference type="InterPro" id="IPR003848">
    <property type="entry name" value="DUF218"/>
</dbReference>
<organism evidence="2 3">
    <name type="scientific">Siminovitchia fortis</name>
    <dbReference type="NCBI Taxonomy" id="254758"/>
    <lineage>
        <taxon>Bacteria</taxon>
        <taxon>Bacillati</taxon>
        <taxon>Bacillota</taxon>
        <taxon>Bacilli</taxon>
        <taxon>Bacillales</taxon>
        <taxon>Bacillaceae</taxon>
        <taxon>Siminovitchia</taxon>
    </lineage>
</organism>
<sequence length="192" mass="21283">MRLKKIAACVLAVFFGVCLFIWILTGKWMADGKKPKADGTYEYALVLGAKVNGETPSLSLQYRLEAALQYAEQHPHVKLVLSGGQGPDEFISEAEAMKRYLVAHGIPENRFILEKNSSSTYENILYSKKLLPPSTKGITIITSGYHLARARKIAGRLGLDTDAVEAETPMVVRLKLTTRERLALLKTAFSQK</sequence>
<dbReference type="OrthoDB" id="9782395at2"/>
<dbReference type="PANTHER" id="PTHR30336:SF4">
    <property type="entry name" value="ENVELOPE BIOGENESIS FACTOR ELYC"/>
    <property type="match status" value="1"/>
</dbReference>
<reference evidence="2" key="1">
    <citation type="submission" date="2018-12" db="EMBL/GenBank/DDBJ databases">
        <authorList>
            <person name="Sun L."/>
            <person name="Chen Z."/>
        </authorList>
    </citation>
    <scope>NUCLEOTIDE SEQUENCE [LARGE SCALE GENOMIC DNA]</scope>
    <source>
        <strain evidence="2">DSM 16012</strain>
    </source>
</reference>
<dbReference type="EMBL" id="QYTU02000010">
    <property type="protein sequence ID" value="RWR12511.1"/>
    <property type="molecule type" value="Genomic_DNA"/>
</dbReference>
<accession>A0A451GBS7</accession>
<dbReference type="GO" id="GO:0043164">
    <property type="term" value="P:Gram-negative-bacterium-type cell wall biogenesis"/>
    <property type="evidence" value="ECO:0007669"/>
    <property type="project" value="TreeGrafter"/>
</dbReference>
<dbReference type="GO" id="GO:0005886">
    <property type="term" value="C:plasma membrane"/>
    <property type="evidence" value="ECO:0007669"/>
    <property type="project" value="TreeGrafter"/>
</dbReference>